<reference evidence="2" key="1">
    <citation type="submission" date="2020-02" db="EMBL/GenBank/DDBJ databases">
        <authorList>
            <person name="Meier V. D."/>
        </authorList>
    </citation>
    <scope>NUCLEOTIDE SEQUENCE</scope>
    <source>
        <strain evidence="2">AVDCRST_MAG58</strain>
    </source>
</reference>
<gene>
    <name evidence="2" type="ORF">AVDCRST_MAG58-983</name>
</gene>
<name>A0A6J4QW72_9ACTN</name>
<accession>A0A6J4QW72</accession>
<dbReference type="AlphaFoldDB" id="A0A6J4QW72"/>
<organism evidence="2">
    <name type="scientific">uncultured Rubrobacteraceae bacterium</name>
    <dbReference type="NCBI Taxonomy" id="349277"/>
    <lineage>
        <taxon>Bacteria</taxon>
        <taxon>Bacillati</taxon>
        <taxon>Actinomycetota</taxon>
        <taxon>Rubrobacteria</taxon>
        <taxon>Rubrobacterales</taxon>
        <taxon>Rubrobacteraceae</taxon>
        <taxon>environmental samples</taxon>
    </lineage>
</organism>
<dbReference type="InterPro" id="IPR008949">
    <property type="entry name" value="Isoprenoid_synthase_dom_sf"/>
</dbReference>
<dbReference type="CDD" id="cd00867">
    <property type="entry name" value="Trans_IPPS"/>
    <property type="match status" value="1"/>
</dbReference>
<dbReference type="EMBL" id="CADCVF010000022">
    <property type="protein sequence ID" value="CAA9451255.1"/>
    <property type="molecule type" value="Genomic_DNA"/>
</dbReference>
<dbReference type="PANTHER" id="PTHR12001:SF86">
    <property type="entry name" value="GERANYLGERANYL DIPHOSPHATE SYNTHASE"/>
    <property type="match status" value="1"/>
</dbReference>
<sequence length="327" mass="35476">MERVFAFLDELILALPVRQGHRHSLQIHLRIGKERAEAWPQMSSIQLPFLVHAAITGDERPALPVAGACTLLYLGADLFDSILDHELPPLWHARDRSEASLAATTLLGALPQLSIARLQEQGTPPARLWTLAHLFADAGLTMGAGQYEDLLLPALENVSVEDSRAMAEKKSGAEYALFAAAGATLATEDPSTIEAYAAFGSCFGIAQQLINDAQDIWGEECGRDLSNGKRTLPVVHALSTLTGEQRGRLQKLLAAARESTEHHDGVLALLAAAGSLRYTALIVWLYQQQARSHLASASPRESAARELYTLLDQASILPQPREARLSD</sequence>
<dbReference type="Gene3D" id="1.10.600.10">
    <property type="entry name" value="Farnesyl Diphosphate Synthase"/>
    <property type="match status" value="1"/>
</dbReference>
<dbReference type="Pfam" id="PF00348">
    <property type="entry name" value="polyprenyl_synt"/>
    <property type="match status" value="1"/>
</dbReference>
<keyword evidence="1" id="KW-0808">Transferase</keyword>
<evidence type="ECO:0000313" key="2">
    <source>
        <dbReference type="EMBL" id="CAA9451255.1"/>
    </source>
</evidence>
<comment type="similarity">
    <text evidence="1">Belongs to the FPP/GGPP synthase family.</text>
</comment>
<dbReference type="SUPFAM" id="SSF48576">
    <property type="entry name" value="Terpenoid synthases"/>
    <property type="match status" value="1"/>
</dbReference>
<protein>
    <recommendedName>
        <fullName evidence="3">Geranylgeranyl diphosphate synthase</fullName>
    </recommendedName>
</protein>
<dbReference type="InterPro" id="IPR000092">
    <property type="entry name" value="Polyprenyl_synt"/>
</dbReference>
<proteinExistence type="inferred from homology"/>
<evidence type="ECO:0008006" key="3">
    <source>
        <dbReference type="Google" id="ProtNLM"/>
    </source>
</evidence>
<dbReference type="GO" id="GO:0008299">
    <property type="term" value="P:isoprenoid biosynthetic process"/>
    <property type="evidence" value="ECO:0007669"/>
    <property type="project" value="InterPro"/>
</dbReference>
<dbReference type="GO" id="GO:0004659">
    <property type="term" value="F:prenyltransferase activity"/>
    <property type="evidence" value="ECO:0007669"/>
    <property type="project" value="InterPro"/>
</dbReference>
<dbReference type="PANTHER" id="PTHR12001">
    <property type="entry name" value="GERANYLGERANYL PYROPHOSPHATE SYNTHASE"/>
    <property type="match status" value="1"/>
</dbReference>
<evidence type="ECO:0000256" key="1">
    <source>
        <dbReference type="RuleBase" id="RU004466"/>
    </source>
</evidence>